<evidence type="ECO:0000313" key="3">
    <source>
        <dbReference type="EMBL" id="CAE0361150.1"/>
    </source>
</evidence>
<evidence type="ECO:0000256" key="2">
    <source>
        <dbReference type="SAM" id="MobiDB-lite"/>
    </source>
</evidence>
<protein>
    <submittedName>
        <fullName evidence="3">Uncharacterized protein</fullName>
    </submittedName>
</protein>
<feature type="coiled-coil region" evidence="1">
    <location>
        <begin position="79"/>
        <end position="106"/>
    </location>
</feature>
<organism evidence="3">
    <name type="scientific">Aureoumbra lagunensis</name>
    <dbReference type="NCBI Taxonomy" id="44058"/>
    <lineage>
        <taxon>Eukaryota</taxon>
        <taxon>Sar</taxon>
        <taxon>Stramenopiles</taxon>
        <taxon>Ochrophyta</taxon>
        <taxon>Pelagophyceae</taxon>
        <taxon>Pelagomonadales</taxon>
        <taxon>Aureoumbra</taxon>
    </lineage>
</organism>
<keyword evidence="1" id="KW-0175">Coiled coil</keyword>
<gene>
    <name evidence="3" type="ORF">ALAG00032_LOCUS1882</name>
</gene>
<evidence type="ECO:0000256" key="1">
    <source>
        <dbReference type="SAM" id="Coils"/>
    </source>
</evidence>
<proteinExistence type="predicted"/>
<feature type="region of interest" description="Disordered" evidence="2">
    <location>
        <begin position="126"/>
        <end position="165"/>
    </location>
</feature>
<dbReference type="EMBL" id="HBIJ01002747">
    <property type="protein sequence ID" value="CAE0361150.1"/>
    <property type="molecule type" value="Transcribed_RNA"/>
</dbReference>
<dbReference type="AlphaFoldDB" id="A0A7S3JRQ7"/>
<reference evidence="3" key="1">
    <citation type="submission" date="2021-01" db="EMBL/GenBank/DDBJ databases">
        <authorList>
            <person name="Corre E."/>
            <person name="Pelletier E."/>
            <person name="Niang G."/>
            <person name="Scheremetjew M."/>
            <person name="Finn R."/>
            <person name="Kale V."/>
            <person name="Holt S."/>
            <person name="Cochrane G."/>
            <person name="Meng A."/>
            <person name="Brown T."/>
            <person name="Cohen L."/>
        </authorList>
    </citation>
    <scope>NUCLEOTIDE SEQUENCE</scope>
    <source>
        <strain evidence="3">CCMP1510</strain>
    </source>
</reference>
<name>A0A7S3JRQ7_9STRA</name>
<accession>A0A7S3JRQ7</accession>
<feature type="compositionally biased region" description="Polar residues" evidence="2">
    <location>
        <begin position="126"/>
        <end position="147"/>
    </location>
</feature>
<sequence>MDSLEAEEEVFVGEGVKGYQFCLKEDNELKDETPSAFRVIDNVEEMDGEFGMDARQFIAPLSTSAFFVQKRLQDCEAQLAATVAARDLAEQRAQRAESELVSLRKQMSLFGENLLKAARCQEQSQELSTVRNRSSATTIRRPSSPSEAGSDLISRDSDTRPSKKQRRRIWEFNQAWLQQYPWLEYNEETRTMGCSVCRMAHEKSRWGKTEICRLRIGSVRSHANDQKHMKHVRAMNTVSPSIESGIIPITDEDLAHHMKHDSSTTRFAEEEAELAHSSSFNAVSL</sequence>